<evidence type="ECO:0000256" key="6">
    <source>
        <dbReference type="ARBA" id="ARBA00022771"/>
    </source>
</evidence>
<dbReference type="GO" id="GO:0008270">
    <property type="term" value="F:zinc ion binding"/>
    <property type="evidence" value="ECO:0007669"/>
    <property type="project" value="UniProtKB-KW"/>
</dbReference>
<comment type="pathway">
    <text evidence="2">Protein modification; protein ubiquitination.</text>
</comment>
<dbReference type="Proteomes" id="UP000008021">
    <property type="component" value="Chromosome 9"/>
</dbReference>
<dbReference type="STRING" id="40149.A0A0E0EU21"/>
<evidence type="ECO:0000256" key="8">
    <source>
        <dbReference type="ARBA" id="ARBA00022833"/>
    </source>
</evidence>
<evidence type="ECO:0000256" key="5">
    <source>
        <dbReference type="ARBA" id="ARBA00022723"/>
    </source>
</evidence>
<feature type="compositionally biased region" description="Low complexity" evidence="12">
    <location>
        <begin position="198"/>
        <end position="214"/>
    </location>
</feature>
<keyword evidence="4" id="KW-0812">Transmembrane</keyword>
<feature type="compositionally biased region" description="Basic residues" evidence="12">
    <location>
        <begin position="229"/>
        <end position="238"/>
    </location>
</feature>
<keyword evidence="14" id="KW-1185">Reference proteome</keyword>
<evidence type="ECO:0000256" key="9">
    <source>
        <dbReference type="ARBA" id="ARBA00022989"/>
    </source>
</evidence>
<feature type="region of interest" description="Disordered" evidence="12">
    <location>
        <begin position="186"/>
        <end position="238"/>
    </location>
</feature>
<dbReference type="GO" id="GO:0016020">
    <property type="term" value="C:membrane"/>
    <property type="evidence" value="ECO:0007669"/>
    <property type="project" value="UniProtKB-SubCell"/>
</dbReference>
<name>A0A0E0EU21_9ORYZ</name>
<evidence type="ECO:0000256" key="10">
    <source>
        <dbReference type="ARBA" id="ARBA00023136"/>
    </source>
</evidence>
<keyword evidence="3" id="KW-0808">Transferase</keyword>
<dbReference type="PANTHER" id="PTHR45768:SF34">
    <property type="entry name" value="RING-H2 FINGER PROTEIN ATL64"/>
    <property type="match status" value="1"/>
</dbReference>
<keyword evidence="6" id="KW-0863">Zinc-finger</keyword>
<dbReference type="PANTHER" id="PTHR45768">
    <property type="entry name" value="E3 UBIQUITIN-PROTEIN LIGASE RNF13-LIKE"/>
    <property type="match status" value="1"/>
</dbReference>
<proteinExistence type="inferred from homology"/>
<dbReference type="Gene3D" id="3.30.40.10">
    <property type="entry name" value="Zinc/RING finger domain, C3HC4 (zinc finger)"/>
    <property type="match status" value="1"/>
</dbReference>
<evidence type="ECO:0000256" key="11">
    <source>
        <dbReference type="ARBA" id="ARBA00024209"/>
    </source>
</evidence>
<evidence type="ECO:0000256" key="1">
    <source>
        <dbReference type="ARBA" id="ARBA00004167"/>
    </source>
</evidence>
<feature type="compositionally biased region" description="Basic residues" evidence="12">
    <location>
        <begin position="186"/>
        <end position="195"/>
    </location>
</feature>
<dbReference type="InterPro" id="IPR013083">
    <property type="entry name" value="Znf_RING/FYVE/PHD"/>
</dbReference>
<dbReference type="Gramene" id="OMERI09G12710.1">
    <property type="protein sequence ID" value="OMERI09G12710.1"/>
    <property type="gene ID" value="OMERI09G12710"/>
</dbReference>
<dbReference type="AlphaFoldDB" id="A0A0E0EU21"/>
<dbReference type="EnsemblPlants" id="OMERI09G12710.1">
    <property type="protein sequence ID" value="OMERI09G12710.1"/>
    <property type="gene ID" value="OMERI09G12710"/>
</dbReference>
<keyword evidence="7" id="KW-0833">Ubl conjugation pathway</keyword>
<comment type="similarity">
    <text evidence="11">Belongs to the RING-type zinc finger family. ATL subfamily.</text>
</comment>
<comment type="subcellular location">
    <subcellularLocation>
        <location evidence="1">Membrane</location>
        <topology evidence="1">Single-pass membrane protein</topology>
    </subcellularLocation>
</comment>
<keyword evidence="5" id="KW-0479">Metal-binding</keyword>
<reference evidence="13" key="2">
    <citation type="submission" date="2018-05" db="EMBL/GenBank/DDBJ databases">
        <title>OmerRS3 (Oryza meridionalis Reference Sequence Version 3).</title>
        <authorList>
            <person name="Zhang J."/>
            <person name="Kudrna D."/>
            <person name="Lee S."/>
            <person name="Talag J."/>
            <person name="Welchert J."/>
            <person name="Wing R.A."/>
        </authorList>
    </citation>
    <scope>NUCLEOTIDE SEQUENCE [LARGE SCALE GENOMIC DNA]</scope>
    <source>
        <strain evidence="13">cv. OR44</strain>
    </source>
</reference>
<feature type="compositionally biased region" description="Pro residues" evidence="12">
    <location>
        <begin position="215"/>
        <end position="226"/>
    </location>
</feature>
<keyword evidence="9" id="KW-1133">Transmembrane helix</keyword>
<dbReference type="SUPFAM" id="SSF57850">
    <property type="entry name" value="RING/U-box"/>
    <property type="match status" value="1"/>
</dbReference>
<organism evidence="13">
    <name type="scientific">Oryza meridionalis</name>
    <dbReference type="NCBI Taxonomy" id="40149"/>
    <lineage>
        <taxon>Eukaryota</taxon>
        <taxon>Viridiplantae</taxon>
        <taxon>Streptophyta</taxon>
        <taxon>Embryophyta</taxon>
        <taxon>Tracheophyta</taxon>
        <taxon>Spermatophyta</taxon>
        <taxon>Magnoliopsida</taxon>
        <taxon>Liliopsida</taxon>
        <taxon>Poales</taxon>
        <taxon>Poaceae</taxon>
        <taxon>BOP clade</taxon>
        <taxon>Oryzoideae</taxon>
        <taxon>Oryzeae</taxon>
        <taxon>Oryzinae</taxon>
        <taxon>Oryza</taxon>
    </lineage>
</organism>
<evidence type="ECO:0000256" key="3">
    <source>
        <dbReference type="ARBA" id="ARBA00022679"/>
    </source>
</evidence>
<evidence type="ECO:0000256" key="2">
    <source>
        <dbReference type="ARBA" id="ARBA00004906"/>
    </source>
</evidence>
<dbReference type="eggNOG" id="KOG0800">
    <property type="taxonomic scope" value="Eukaryota"/>
</dbReference>
<evidence type="ECO:0000256" key="7">
    <source>
        <dbReference type="ARBA" id="ARBA00022786"/>
    </source>
</evidence>
<dbReference type="GO" id="GO:0016740">
    <property type="term" value="F:transferase activity"/>
    <property type="evidence" value="ECO:0007669"/>
    <property type="project" value="UniProtKB-KW"/>
</dbReference>
<keyword evidence="8" id="KW-0862">Zinc</keyword>
<dbReference type="HOGENOM" id="CLU_1167471_0_0_1"/>
<evidence type="ECO:0000313" key="14">
    <source>
        <dbReference type="Proteomes" id="UP000008021"/>
    </source>
</evidence>
<keyword evidence="10" id="KW-0472">Membrane</keyword>
<sequence>MDIAGKGELLFGAMCIWLRHLIARDDLAEATRLVDRSREEAPDAAVAAAAKTKPAKSASRSTSALIGQYYDGLALDVVVLRYAAVLYANHLVDSMSKLQAAGGAGIGGGGSSSSGGGLDSAAIAWLPCFVLPSRRGGSAAAECAVCLGADEEGEMVCALPCCPHALHARCVDAWLRLRPTCRCRRGRRARRRRKGKDGSTTAGLSASSLSAPSPLASPAPSQPEEPPPIRHHRRRRAL</sequence>
<evidence type="ECO:0000313" key="13">
    <source>
        <dbReference type="EnsemblPlants" id="OMERI09G12710.1"/>
    </source>
</evidence>
<evidence type="ECO:0000256" key="4">
    <source>
        <dbReference type="ARBA" id="ARBA00022692"/>
    </source>
</evidence>
<evidence type="ECO:0008006" key="15">
    <source>
        <dbReference type="Google" id="ProtNLM"/>
    </source>
</evidence>
<accession>A0A0E0EU21</accession>
<protein>
    <recommendedName>
        <fullName evidence="15">RING-type domain-containing protein</fullName>
    </recommendedName>
</protein>
<reference evidence="13" key="1">
    <citation type="submission" date="2015-04" db="UniProtKB">
        <authorList>
            <consortium name="EnsemblPlants"/>
        </authorList>
    </citation>
    <scope>IDENTIFICATION</scope>
</reference>
<evidence type="ECO:0000256" key="12">
    <source>
        <dbReference type="SAM" id="MobiDB-lite"/>
    </source>
</evidence>